<gene>
    <name evidence="1" type="ORF">Tci_853975</name>
</gene>
<dbReference type="EMBL" id="BKCJ011082306">
    <property type="protein sequence ID" value="GFC82005.1"/>
    <property type="molecule type" value="Genomic_DNA"/>
</dbReference>
<organism evidence="1">
    <name type="scientific">Tanacetum cinerariifolium</name>
    <name type="common">Dalmatian daisy</name>
    <name type="synonym">Chrysanthemum cinerariifolium</name>
    <dbReference type="NCBI Taxonomy" id="118510"/>
    <lineage>
        <taxon>Eukaryota</taxon>
        <taxon>Viridiplantae</taxon>
        <taxon>Streptophyta</taxon>
        <taxon>Embryophyta</taxon>
        <taxon>Tracheophyta</taxon>
        <taxon>Spermatophyta</taxon>
        <taxon>Magnoliopsida</taxon>
        <taxon>eudicotyledons</taxon>
        <taxon>Gunneridae</taxon>
        <taxon>Pentapetalae</taxon>
        <taxon>asterids</taxon>
        <taxon>campanulids</taxon>
        <taxon>Asterales</taxon>
        <taxon>Asteraceae</taxon>
        <taxon>Asteroideae</taxon>
        <taxon>Anthemideae</taxon>
        <taxon>Anthemidinae</taxon>
        <taxon>Tanacetum</taxon>
    </lineage>
</organism>
<reference evidence="1" key="1">
    <citation type="journal article" date="2019" name="Sci. Rep.">
        <title>Draft genome of Tanacetum cinerariifolium, the natural source of mosquito coil.</title>
        <authorList>
            <person name="Yamashiro T."/>
            <person name="Shiraishi A."/>
            <person name="Satake H."/>
            <person name="Nakayama K."/>
        </authorList>
    </citation>
    <scope>NUCLEOTIDE SEQUENCE</scope>
</reference>
<evidence type="ECO:0000313" key="1">
    <source>
        <dbReference type="EMBL" id="GFC82005.1"/>
    </source>
</evidence>
<protein>
    <submittedName>
        <fullName evidence="1">Uncharacterized protein</fullName>
    </submittedName>
</protein>
<comment type="caution">
    <text evidence="1">The sequence shown here is derived from an EMBL/GenBank/DDBJ whole genome shotgun (WGS) entry which is preliminary data.</text>
</comment>
<proteinExistence type="predicted"/>
<sequence length="114" mass="12797">MERVLVTIWITNDEQQDFLADGLEGFDSDYEELQLNTTFILMTEKVAAYDSELDDALSASVIFMAKLSPTGSINGNEVGPSYDSNILSEIPTYDTYHAMICLILLYKNCQLLNN</sequence>
<dbReference type="AlphaFoldDB" id="A0A699R8F5"/>
<accession>A0A699R8F5</accession>
<name>A0A699R8F5_TANCI</name>